<dbReference type="GO" id="GO:0005829">
    <property type="term" value="C:cytosol"/>
    <property type="evidence" value="ECO:0007669"/>
    <property type="project" value="TreeGrafter"/>
</dbReference>
<comment type="similarity">
    <text evidence="1">Belongs to the RutC family.</text>
</comment>
<dbReference type="KEGG" id="kcm:ABWK59_31270"/>
<protein>
    <submittedName>
        <fullName evidence="2">RidA family protein</fullName>
        <ecNumber evidence="2">3.5.-.-</ecNumber>
    </submittedName>
</protein>
<dbReference type="SUPFAM" id="SSF55298">
    <property type="entry name" value="YjgF-like"/>
    <property type="match status" value="1"/>
</dbReference>
<sequence length="135" mass="14100">MDDTTHLTHLPTPDGVAPATGYTHVVTGTGRMVAVSGQVALDGNGELVGPGDPAAQARQVFENLRRCLAAAGAGFADVIKLTYFVTDIAHLPAVRRARDAYVDPARLPASSAVQVAALFRPDVLLEVEALALVQD</sequence>
<dbReference type="AlphaFoldDB" id="A0AAU8K4K1"/>
<keyword evidence="2" id="KW-0378">Hydrolase</keyword>
<dbReference type="Pfam" id="PF01042">
    <property type="entry name" value="Ribonuc_L-PSP"/>
    <property type="match status" value="1"/>
</dbReference>
<dbReference type="PANTHER" id="PTHR11803">
    <property type="entry name" value="2-IMINOBUTANOATE/2-IMINOPROPANOATE DEAMINASE RIDA"/>
    <property type="match status" value="1"/>
</dbReference>
<dbReference type="EMBL" id="CP159872">
    <property type="protein sequence ID" value="XCM83088.1"/>
    <property type="molecule type" value="Genomic_DNA"/>
</dbReference>
<organism evidence="2">
    <name type="scientific">Kitasatospora camelliae</name>
    <dbReference type="NCBI Taxonomy" id="3156397"/>
    <lineage>
        <taxon>Bacteria</taxon>
        <taxon>Bacillati</taxon>
        <taxon>Actinomycetota</taxon>
        <taxon>Actinomycetes</taxon>
        <taxon>Kitasatosporales</taxon>
        <taxon>Streptomycetaceae</taxon>
        <taxon>Kitasatospora</taxon>
    </lineage>
</organism>
<dbReference type="GO" id="GO:0019239">
    <property type="term" value="F:deaminase activity"/>
    <property type="evidence" value="ECO:0007669"/>
    <property type="project" value="TreeGrafter"/>
</dbReference>
<dbReference type="InterPro" id="IPR035959">
    <property type="entry name" value="RutC-like_sf"/>
</dbReference>
<proteinExistence type="inferred from homology"/>
<dbReference type="CDD" id="cd00448">
    <property type="entry name" value="YjgF_YER057c_UK114_family"/>
    <property type="match status" value="1"/>
</dbReference>
<dbReference type="InterPro" id="IPR006175">
    <property type="entry name" value="YjgF/YER057c/UK114"/>
</dbReference>
<name>A0AAU8K4K1_9ACTN</name>
<reference evidence="2" key="1">
    <citation type="submission" date="2024-06" db="EMBL/GenBank/DDBJ databases">
        <title>The genome sequences of Kitasatospora sp. strain HUAS MG31.</title>
        <authorList>
            <person name="Mo P."/>
        </authorList>
    </citation>
    <scope>NUCLEOTIDE SEQUENCE</scope>
    <source>
        <strain evidence="2">HUAS MG31</strain>
    </source>
</reference>
<dbReference type="PANTHER" id="PTHR11803:SF58">
    <property type="entry name" value="PROTEIN HMF1-RELATED"/>
    <property type="match status" value="1"/>
</dbReference>
<dbReference type="EC" id="3.5.-.-" evidence="2"/>
<dbReference type="Gene3D" id="3.30.1330.40">
    <property type="entry name" value="RutC-like"/>
    <property type="match status" value="1"/>
</dbReference>
<evidence type="ECO:0000313" key="2">
    <source>
        <dbReference type="EMBL" id="XCM83088.1"/>
    </source>
</evidence>
<gene>
    <name evidence="2" type="ORF">ABWK59_31270</name>
</gene>
<accession>A0AAU8K4K1</accession>
<dbReference type="RefSeq" id="WP_354644023.1">
    <property type="nucleotide sequence ID" value="NZ_CP159872.1"/>
</dbReference>
<evidence type="ECO:0000256" key="1">
    <source>
        <dbReference type="ARBA" id="ARBA00010552"/>
    </source>
</evidence>